<dbReference type="CDD" id="cd00303">
    <property type="entry name" value="retropepsin_like"/>
    <property type="match status" value="1"/>
</dbReference>
<dbReference type="OrthoDB" id="7553704at2759"/>
<dbReference type="InterPro" id="IPR008042">
    <property type="entry name" value="Retrotrans_Pao"/>
</dbReference>
<organism evidence="2 3">
    <name type="scientific">Temnothorax curvispinosus</name>
    <dbReference type="NCBI Taxonomy" id="300111"/>
    <lineage>
        <taxon>Eukaryota</taxon>
        <taxon>Metazoa</taxon>
        <taxon>Ecdysozoa</taxon>
        <taxon>Arthropoda</taxon>
        <taxon>Hexapoda</taxon>
        <taxon>Insecta</taxon>
        <taxon>Pterygota</taxon>
        <taxon>Neoptera</taxon>
        <taxon>Endopterygota</taxon>
        <taxon>Hymenoptera</taxon>
        <taxon>Apocrita</taxon>
        <taxon>Aculeata</taxon>
        <taxon>Formicoidea</taxon>
        <taxon>Formicidae</taxon>
        <taxon>Myrmicinae</taxon>
        <taxon>Temnothorax</taxon>
    </lineage>
</organism>
<evidence type="ECO:0000313" key="3">
    <source>
        <dbReference type="RefSeq" id="XP_024888613.1"/>
    </source>
</evidence>
<dbReference type="AlphaFoldDB" id="A0A6J1R3A9"/>
<dbReference type="InterPro" id="IPR043128">
    <property type="entry name" value="Rev_trsase/Diguanyl_cyclase"/>
</dbReference>
<dbReference type="Gene3D" id="3.10.10.10">
    <property type="entry name" value="HIV Type 1 Reverse Transcriptase, subunit A, domain 1"/>
    <property type="match status" value="1"/>
</dbReference>
<dbReference type="RefSeq" id="XP_024888613.1">
    <property type="nucleotide sequence ID" value="XM_025032845.1"/>
</dbReference>
<dbReference type="InterPro" id="IPR043502">
    <property type="entry name" value="DNA/RNA_pol_sf"/>
</dbReference>
<dbReference type="CDD" id="cd01644">
    <property type="entry name" value="RT_pepA17"/>
    <property type="match status" value="1"/>
</dbReference>
<keyword evidence="2" id="KW-1185">Reference proteome</keyword>
<feature type="compositionally biased region" description="Basic and acidic residues" evidence="1">
    <location>
        <begin position="179"/>
        <end position="195"/>
    </location>
</feature>
<accession>A0A6J1R3A9</accession>
<dbReference type="InterPro" id="IPR021109">
    <property type="entry name" value="Peptidase_aspartic_dom_sf"/>
</dbReference>
<protein>
    <submittedName>
        <fullName evidence="3">Uncharacterized protein LOC112465335</fullName>
    </submittedName>
</protein>
<sequence length="797" mass="89313">MSKEIASELRSISDGATKHIHALQALKRPITHWDDLLTCILSSKLDAVTSREWQTSLTGTDPPTLKQLLDFISHKCQVLEATGKSSIGTNSKANLKHQSSCHAAVKYKCSYCNGEHSIYRCKNFLALPIPRRIAEVRKRKLCGNCLRSTSHAANQCASGTCKTCAAKHNSLLHLSSSSEPRDLSSNKKNEVDKSKTSSVTVTHASNLSNDNHIMLSTAVASVNNSQGIPVECRVLLDCGSQANFISRKLLNILGLKPQNQSVSISGVNGSVTNSSQVVNLRIHSLINSYYADISCIVTDQVTSKLPAYNLKRDNFDIPRNLKLADPNFHKAADIDILLGAEFFWELMCVGQIKASHKHPTLQKTRLGWILAGRLNNSSASTKRVQALHAVVSNAELHEQLGHFWQQEEVTNKSVSLTAEESYCEQQFLKTVSRTPQGQFVVQLPLRENMVNRLGDSREVALKRLLNLEKCLSRDPLLRERYEHFLREYESLNHMMEIDVPPSEDSTPFYLPHHGVYKNSDNSAKLRVVFDASCKSSSGLSLNDVLIVGPVVQQDLASILMRFRTFAYVFTADIVKMYRQILVAPSQTHLQRILWRDNADSSVKTYELITVTYGTSSASYLATRCLKHLAELFRTDFPVGSKHVERDFYVDDILTGADTIENAKRIRDEVVQLLRLGAFQLSKWASNCPLLLENVDNPHLNTVAITNSTDSRILGIQWDQARDVLQFSYKTQDYSSIVNKRGILSEVAKLFDPLGLLGPMITNAKLILQELWQAGVEWDETVPQHLHSRWMAFRAYPS</sequence>
<feature type="region of interest" description="Disordered" evidence="1">
    <location>
        <begin position="175"/>
        <end position="201"/>
    </location>
</feature>
<evidence type="ECO:0000256" key="1">
    <source>
        <dbReference type="SAM" id="MobiDB-lite"/>
    </source>
</evidence>
<dbReference type="Gene3D" id="3.30.70.270">
    <property type="match status" value="1"/>
</dbReference>
<evidence type="ECO:0000313" key="2">
    <source>
        <dbReference type="Proteomes" id="UP000504618"/>
    </source>
</evidence>
<name>A0A6J1R3A9_9HYME</name>
<gene>
    <name evidence="3" type="primary">LOC112465335</name>
</gene>
<dbReference type="Pfam" id="PF05380">
    <property type="entry name" value="Peptidase_A17"/>
    <property type="match status" value="1"/>
</dbReference>
<dbReference type="Gene3D" id="2.40.70.10">
    <property type="entry name" value="Acid Proteases"/>
    <property type="match status" value="1"/>
</dbReference>
<dbReference type="PANTHER" id="PTHR47331">
    <property type="entry name" value="PHD-TYPE DOMAIN-CONTAINING PROTEIN"/>
    <property type="match status" value="1"/>
</dbReference>
<dbReference type="GeneID" id="112465335"/>
<dbReference type="PANTHER" id="PTHR47331:SF1">
    <property type="entry name" value="GAG-LIKE PROTEIN"/>
    <property type="match status" value="1"/>
</dbReference>
<proteinExistence type="predicted"/>
<reference evidence="3" key="1">
    <citation type="submission" date="2025-08" db="UniProtKB">
        <authorList>
            <consortium name="RefSeq"/>
        </authorList>
    </citation>
    <scope>IDENTIFICATION</scope>
    <source>
        <tissue evidence="3">Whole body</tissue>
    </source>
</reference>
<dbReference type="Proteomes" id="UP000504618">
    <property type="component" value="Unplaced"/>
</dbReference>
<dbReference type="GO" id="GO:0071897">
    <property type="term" value="P:DNA biosynthetic process"/>
    <property type="evidence" value="ECO:0007669"/>
    <property type="project" value="UniProtKB-ARBA"/>
</dbReference>
<dbReference type="SUPFAM" id="SSF56672">
    <property type="entry name" value="DNA/RNA polymerases"/>
    <property type="match status" value="1"/>
</dbReference>